<reference evidence="4" key="1">
    <citation type="submission" date="2016-10" db="EMBL/GenBank/DDBJ databases">
        <authorList>
            <person name="Varghese N."/>
            <person name="Submissions S."/>
        </authorList>
    </citation>
    <scope>NUCLEOTIDE SEQUENCE [LARGE SCALE GENOMIC DNA]</scope>
    <source>
        <strain evidence="4">CGMCC 1.8711</strain>
    </source>
</reference>
<protein>
    <submittedName>
        <fullName evidence="3">Uncharacterized membrane protein</fullName>
    </submittedName>
</protein>
<dbReference type="OrthoDB" id="82282at2157"/>
<keyword evidence="1" id="KW-0812">Transmembrane</keyword>
<proteinExistence type="predicted"/>
<dbReference type="RefSeq" id="WP_089882908.1">
    <property type="nucleotide sequence ID" value="NZ_FOYS01000006.1"/>
</dbReference>
<dbReference type="Proteomes" id="UP000243250">
    <property type="component" value="Unassembled WGS sequence"/>
</dbReference>
<keyword evidence="1" id="KW-1133">Transmembrane helix</keyword>
<dbReference type="PIRSF" id="PIRSF018671">
    <property type="entry name" value="UCP018671"/>
    <property type="match status" value="1"/>
</dbReference>
<sequence>MSNRAVFADVVATVALVAGAVLAVLNLEPVTVRAVLGGILVLFLPGYALTTLVFPARSEVRPSIGDISSAFAGGETEYAGLPFLERLALSFGLSIALVPVFAWALEVVGYEFVAGNVAVVCGSVAVVGLLLGAVRRLRLPAEAAYVIPVGVLVAYRNAARGRSDWDGALNVALAAAIVVSTAVVTFALVSPVDGTSYTQASLLTEEDDGSLTASGYPQNLTVGESSELVLLVENYEQESMDYTVVVQLQRVEQNGDVVATSELDRFSGTVDSGDRWQVTSTIQPSIAGDNLRLAYLVYKDDVPQNPDIESSYRHVTLWLNVTEAGGGDETQASLSAPDRPGATA</sequence>
<evidence type="ECO:0000313" key="4">
    <source>
        <dbReference type="Proteomes" id="UP000243250"/>
    </source>
</evidence>
<gene>
    <name evidence="3" type="ORF">SAMN04488124_3270</name>
</gene>
<dbReference type="Pfam" id="PF07760">
    <property type="entry name" value="DUF1616"/>
    <property type="match status" value="1"/>
</dbReference>
<feature type="transmembrane region" description="Helical" evidence="1">
    <location>
        <begin position="112"/>
        <end position="131"/>
    </location>
</feature>
<feature type="transmembrane region" description="Helical" evidence="1">
    <location>
        <begin position="87"/>
        <end position="105"/>
    </location>
</feature>
<evidence type="ECO:0000259" key="2">
    <source>
        <dbReference type="Pfam" id="PF07760"/>
    </source>
</evidence>
<feature type="transmembrane region" description="Helical" evidence="1">
    <location>
        <begin position="137"/>
        <end position="155"/>
    </location>
</feature>
<keyword evidence="4" id="KW-1185">Reference proteome</keyword>
<name>A0A1I6IJ18_9EURY</name>
<dbReference type="InterPro" id="IPR011674">
    <property type="entry name" value="DUF1616"/>
</dbReference>
<dbReference type="InterPro" id="IPR014495">
    <property type="entry name" value="UCP018671"/>
</dbReference>
<feature type="transmembrane region" description="Helical" evidence="1">
    <location>
        <begin position="167"/>
        <end position="189"/>
    </location>
</feature>
<dbReference type="STRING" id="555875.SAMN04488124_3270"/>
<feature type="transmembrane region" description="Helical" evidence="1">
    <location>
        <begin position="34"/>
        <end position="54"/>
    </location>
</feature>
<evidence type="ECO:0000256" key="1">
    <source>
        <dbReference type="SAM" id="Phobius"/>
    </source>
</evidence>
<dbReference type="AlphaFoldDB" id="A0A1I6IJ18"/>
<dbReference type="EMBL" id="FOYS01000006">
    <property type="protein sequence ID" value="SFR66664.1"/>
    <property type="molecule type" value="Genomic_DNA"/>
</dbReference>
<evidence type="ECO:0000313" key="3">
    <source>
        <dbReference type="EMBL" id="SFR66664.1"/>
    </source>
</evidence>
<keyword evidence="1" id="KW-0472">Membrane</keyword>
<feature type="domain" description="DUF1616" evidence="2">
    <location>
        <begin position="12"/>
        <end position="320"/>
    </location>
</feature>
<organism evidence="3 4">
    <name type="scientific">Halogeometricum limi</name>
    <dbReference type="NCBI Taxonomy" id="555875"/>
    <lineage>
        <taxon>Archaea</taxon>
        <taxon>Methanobacteriati</taxon>
        <taxon>Methanobacteriota</taxon>
        <taxon>Stenosarchaea group</taxon>
        <taxon>Halobacteria</taxon>
        <taxon>Halobacteriales</taxon>
        <taxon>Haloferacaceae</taxon>
        <taxon>Halogeometricum</taxon>
    </lineage>
</organism>
<feature type="transmembrane region" description="Helical" evidence="1">
    <location>
        <begin position="6"/>
        <end position="27"/>
    </location>
</feature>
<accession>A0A1I6IJ18</accession>